<protein>
    <submittedName>
        <fullName evidence="1">Uncharacterized protein</fullName>
    </submittedName>
</protein>
<gene>
    <name evidence="1" type="ORF">J0J18_02155</name>
</gene>
<dbReference type="RefSeq" id="WP_011152179.1">
    <property type="nucleotide sequence ID" value="NZ_CBCSFK010000001.1"/>
</dbReference>
<organism evidence="1 2">
    <name type="scientific">Vibrio vulnificus</name>
    <dbReference type="NCBI Taxonomy" id="672"/>
    <lineage>
        <taxon>Bacteria</taxon>
        <taxon>Pseudomonadati</taxon>
        <taxon>Pseudomonadota</taxon>
        <taxon>Gammaproteobacteria</taxon>
        <taxon>Vibrionales</taxon>
        <taxon>Vibrionaceae</taxon>
        <taxon>Vibrio</taxon>
    </lineage>
</organism>
<dbReference type="EMBL" id="JAFKOQ010000001">
    <property type="protein sequence ID" value="MBN8120520.1"/>
    <property type="molecule type" value="Genomic_DNA"/>
</dbReference>
<name>A0AAW4H7A6_VIBVL</name>
<accession>A0AAW4H7A6</accession>
<evidence type="ECO:0000313" key="2">
    <source>
        <dbReference type="Proteomes" id="UP000664056"/>
    </source>
</evidence>
<proteinExistence type="predicted"/>
<dbReference type="Proteomes" id="UP000664056">
    <property type="component" value="Unassembled WGS sequence"/>
</dbReference>
<comment type="caution">
    <text evidence="1">The sequence shown here is derived from an EMBL/GenBank/DDBJ whole genome shotgun (WGS) entry which is preliminary data.</text>
</comment>
<reference evidence="1" key="1">
    <citation type="submission" date="2021-03" db="EMBL/GenBank/DDBJ databases">
        <title>Study of the foodborne Vibrio vulnificus isolates from China.</title>
        <authorList>
            <person name="Zheng Z."/>
            <person name="Ye L."/>
        </authorList>
    </citation>
    <scope>NUCLEOTIDE SEQUENCE</scope>
    <source>
        <strain evidence="1">Vv1582</strain>
    </source>
</reference>
<dbReference type="AlphaFoldDB" id="A0AAW4H7A6"/>
<evidence type="ECO:0000313" key="1">
    <source>
        <dbReference type="EMBL" id="MBN8120520.1"/>
    </source>
</evidence>
<sequence length="62" mass="7257">MNQRHAEQQLKQRLLNCRKNPMPISPNAKSMIKKALKERTISKKALCLVYSMTYRQLKVALN</sequence>